<dbReference type="GO" id="GO:0003723">
    <property type="term" value="F:RNA binding"/>
    <property type="evidence" value="ECO:0007669"/>
    <property type="project" value="UniProtKB-UniRule"/>
</dbReference>
<evidence type="ECO:0000256" key="3">
    <source>
        <dbReference type="SAM" id="MobiDB-lite"/>
    </source>
</evidence>
<dbReference type="InterPro" id="IPR000504">
    <property type="entry name" value="RRM_dom"/>
</dbReference>
<dbReference type="InterPro" id="IPR012677">
    <property type="entry name" value="Nucleotide-bd_a/b_plait_sf"/>
</dbReference>
<dbReference type="Gene3D" id="3.30.70.330">
    <property type="match status" value="1"/>
</dbReference>
<comment type="caution">
    <text evidence="5">The sequence shown here is derived from an EMBL/GenBank/DDBJ whole genome shotgun (WGS) entry which is preliminary data.</text>
</comment>
<name>A0AA39M3M1_9BILA</name>
<feature type="compositionally biased region" description="Basic and acidic residues" evidence="3">
    <location>
        <begin position="24"/>
        <end position="33"/>
    </location>
</feature>
<feature type="domain" description="RRM" evidence="4">
    <location>
        <begin position="42"/>
        <end position="113"/>
    </location>
</feature>
<dbReference type="SMART" id="SM00360">
    <property type="entry name" value="RRM"/>
    <property type="match status" value="1"/>
</dbReference>
<keyword evidence="1 2" id="KW-0694">RNA-binding</keyword>
<dbReference type="EMBL" id="JAUCMV010000002">
    <property type="protein sequence ID" value="KAK0419360.1"/>
    <property type="molecule type" value="Genomic_DNA"/>
</dbReference>
<evidence type="ECO:0000313" key="6">
    <source>
        <dbReference type="Proteomes" id="UP001175271"/>
    </source>
</evidence>
<organism evidence="5 6">
    <name type="scientific">Steinernema hermaphroditum</name>
    <dbReference type="NCBI Taxonomy" id="289476"/>
    <lineage>
        <taxon>Eukaryota</taxon>
        <taxon>Metazoa</taxon>
        <taxon>Ecdysozoa</taxon>
        <taxon>Nematoda</taxon>
        <taxon>Chromadorea</taxon>
        <taxon>Rhabditida</taxon>
        <taxon>Tylenchina</taxon>
        <taxon>Panagrolaimomorpha</taxon>
        <taxon>Strongyloidoidea</taxon>
        <taxon>Steinernematidae</taxon>
        <taxon>Steinernema</taxon>
    </lineage>
</organism>
<evidence type="ECO:0000259" key="4">
    <source>
        <dbReference type="PROSITE" id="PS50102"/>
    </source>
</evidence>
<feature type="region of interest" description="Disordered" evidence="3">
    <location>
        <begin position="1"/>
        <end position="33"/>
    </location>
</feature>
<dbReference type="Proteomes" id="UP001175271">
    <property type="component" value="Unassembled WGS sequence"/>
</dbReference>
<dbReference type="InterPro" id="IPR051186">
    <property type="entry name" value="RRM_HNRPC/RALY_subfam"/>
</dbReference>
<dbReference type="PANTHER" id="PTHR13968">
    <property type="entry name" value="HETEROGENEOUS NUCLEAR RIBONUCLEOPROTEIN"/>
    <property type="match status" value="1"/>
</dbReference>
<evidence type="ECO:0000256" key="2">
    <source>
        <dbReference type="PROSITE-ProRule" id="PRU00176"/>
    </source>
</evidence>
<protein>
    <recommendedName>
        <fullName evidence="4">RRM domain-containing protein</fullName>
    </recommendedName>
</protein>
<dbReference type="SUPFAM" id="SSF54928">
    <property type="entry name" value="RNA-binding domain, RBD"/>
    <property type="match status" value="1"/>
</dbReference>
<gene>
    <name evidence="5" type="ORF">QR680_014105</name>
</gene>
<dbReference type="GO" id="GO:0005634">
    <property type="term" value="C:nucleus"/>
    <property type="evidence" value="ECO:0007669"/>
    <property type="project" value="TreeGrafter"/>
</dbReference>
<evidence type="ECO:0000256" key="1">
    <source>
        <dbReference type="ARBA" id="ARBA00022884"/>
    </source>
</evidence>
<dbReference type="Pfam" id="PF00076">
    <property type="entry name" value="RRM_1"/>
    <property type="match status" value="1"/>
</dbReference>
<dbReference type="PROSITE" id="PS50102">
    <property type="entry name" value="RRM"/>
    <property type="match status" value="1"/>
</dbReference>
<proteinExistence type="predicted"/>
<dbReference type="InterPro" id="IPR035979">
    <property type="entry name" value="RBD_domain_sf"/>
</dbReference>
<sequence length="214" mass="23262">MEGFSAQGARLMPPHPMQYNGPPGRHEVSYDTSSKDPHMLRSRVFIGNLNTGVVTREDIIKLCSPYGTLLGVTVFKGYAFVQFAEATGADFAVSILNGYNWNNSYLDVKLAITGMKGAQSYSTVGDRDHGAPAAKKSRVDESHEMNKKAAKESLESGKKLGGLYDHGMPDTLICGGCRFVTSSLSEFCNHRAAECVPPEPKPVKVKEEQKDESG</sequence>
<dbReference type="AlphaFoldDB" id="A0AA39M3M1"/>
<reference evidence="5" key="1">
    <citation type="submission" date="2023-06" db="EMBL/GenBank/DDBJ databases">
        <title>Genomic analysis of the entomopathogenic nematode Steinernema hermaphroditum.</title>
        <authorList>
            <person name="Schwarz E.M."/>
            <person name="Heppert J.K."/>
            <person name="Baniya A."/>
            <person name="Schwartz H.T."/>
            <person name="Tan C.-H."/>
            <person name="Antoshechkin I."/>
            <person name="Sternberg P.W."/>
            <person name="Goodrich-Blair H."/>
            <person name="Dillman A.R."/>
        </authorList>
    </citation>
    <scope>NUCLEOTIDE SEQUENCE</scope>
    <source>
        <strain evidence="5">PS9179</strain>
        <tissue evidence="5">Whole animal</tissue>
    </source>
</reference>
<evidence type="ECO:0000313" key="5">
    <source>
        <dbReference type="EMBL" id="KAK0419360.1"/>
    </source>
</evidence>
<keyword evidence="6" id="KW-1185">Reference proteome</keyword>
<feature type="region of interest" description="Disordered" evidence="3">
    <location>
        <begin position="121"/>
        <end position="151"/>
    </location>
</feature>
<dbReference type="PANTHER" id="PTHR13968:SF26">
    <property type="entry name" value="RRM DOMAIN-CONTAINING PROTEIN"/>
    <property type="match status" value="1"/>
</dbReference>
<feature type="compositionally biased region" description="Basic and acidic residues" evidence="3">
    <location>
        <begin position="137"/>
        <end position="151"/>
    </location>
</feature>
<accession>A0AA39M3M1</accession>